<comment type="caution">
    <text evidence="1">The sequence shown here is derived from an EMBL/GenBank/DDBJ whole genome shotgun (WGS) entry which is preliminary data.</text>
</comment>
<dbReference type="Proteomes" id="UP000886653">
    <property type="component" value="Unassembled WGS sequence"/>
</dbReference>
<protein>
    <submittedName>
        <fullName evidence="1">Uncharacterized protein</fullName>
    </submittedName>
</protein>
<evidence type="ECO:0000313" key="2">
    <source>
        <dbReference type="Proteomes" id="UP000886653"/>
    </source>
</evidence>
<reference evidence="1" key="1">
    <citation type="submission" date="2013-11" db="EMBL/GenBank/DDBJ databases">
        <title>Genome sequence of the fusiform rust pathogen reveals effectors for host alternation and coevolution with pine.</title>
        <authorList>
            <consortium name="DOE Joint Genome Institute"/>
            <person name="Smith K."/>
            <person name="Pendleton A."/>
            <person name="Kubisiak T."/>
            <person name="Anderson C."/>
            <person name="Salamov A."/>
            <person name="Aerts A."/>
            <person name="Riley R."/>
            <person name="Clum A."/>
            <person name="Lindquist E."/>
            <person name="Ence D."/>
            <person name="Campbell M."/>
            <person name="Kronenberg Z."/>
            <person name="Feau N."/>
            <person name="Dhillon B."/>
            <person name="Hamelin R."/>
            <person name="Burleigh J."/>
            <person name="Smith J."/>
            <person name="Yandell M."/>
            <person name="Nelson C."/>
            <person name="Grigoriev I."/>
            <person name="Davis J."/>
        </authorList>
    </citation>
    <scope>NUCLEOTIDE SEQUENCE</scope>
    <source>
        <strain evidence="1">G11</strain>
    </source>
</reference>
<keyword evidence="2" id="KW-1185">Reference proteome</keyword>
<evidence type="ECO:0000313" key="1">
    <source>
        <dbReference type="EMBL" id="KAG0147325.1"/>
    </source>
</evidence>
<gene>
    <name evidence="1" type="ORF">CROQUDRAFT_91590</name>
</gene>
<organism evidence="1 2">
    <name type="scientific">Cronartium quercuum f. sp. fusiforme G11</name>
    <dbReference type="NCBI Taxonomy" id="708437"/>
    <lineage>
        <taxon>Eukaryota</taxon>
        <taxon>Fungi</taxon>
        <taxon>Dikarya</taxon>
        <taxon>Basidiomycota</taxon>
        <taxon>Pucciniomycotina</taxon>
        <taxon>Pucciniomycetes</taxon>
        <taxon>Pucciniales</taxon>
        <taxon>Coleosporiaceae</taxon>
        <taxon>Cronartium</taxon>
    </lineage>
</organism>
<proteinExistence type="predicted"/>
<dbReference type="EMBL" id="MU167249">
    <property type="protein sequence ID" value="KAG0147325.1"/>
    <property type="molecule type" value="Genomic_DNA"/>
</dbReference>
<name>A0A9P6TD47_9BASI</name>
<accession>A0A9P6TD47</accession>
<dbReference type="AlphaFoldDB" id="A0A9P6TD47"/>
<sequence>MPQSCQTSARDTPMWPAPVHNNWLSTEIVNEPALLLNPISSLLASRWIDPTLHQAWYALPALAERNHEHDAQPSDVGVNHCWIPFRLGFAHTHGFSHHTLRGHEDEKVSLGARTFQKVQSRFLLHHGGTFLFSMRPEQLGKLTRFSLVSLVSGPIGKLPSNVDEGREPWAGRNKTYRPTAYSDMLVVLCAQLLSNSPCLASSRRRALTAQGWHILKVAT</sequence>